<evidence type="ECO:0000313" key="3">
    <source>
        <dbReference type="Proteomes" id="UP000078387"/>
    </source>
</evidence>
<evidence type="ECO:0000313" key="2">
    <source>
        <dbReference type="EMBL" id="GAT96466.1"/>
    </source>
</evidence>
<dbReference type="Proteomes" id="UP000078387">
    <property type="component" value="Unassembled WGS sequence"/>
</dbReference>
<dbReference type="VEuPathDB" id="AmoebaDB:EHI7A_146130"/>
<protein>
    <submittedName>
        <fullName evidence="2">Ubiquitin carboxyl-terminal hydrolase domain containing protein</fullName>
    </submittedName>
</protein>
<dbReference type="OMA" id="MNDIDCP"/>
<dbReference type="Pfam" id="PF00443">
    <property type="entry name" value="UCH"/>
    <property type="match status" value="1"/>
</dbReference>
<dbReference type="EMBL" id="BDEQ01000001">
    <property type="protein sequence ID" value="GAT96466.1"/>
    <property type="molecule type" value="Genomic_DNA"/>
</dbReference>
<comment type="caution">
    <text evidence="2">The sequence shown here is derived from an EMBL/GenBank/DDBJ whole genome shotgun (WGS) entry which is preliminary data.</text>
</comment>
<dbReference type="Gene3D" id="3.90.70.10">
    <property type="entry name" value="Cysteine proteinases"/>
    <property type="match status" value="1"/>
</dbReference>
<proteinExistence type="predicted"/>
<dbReference type="VEuPathDB" id="AmoebaDB:EHI_035180"/>
<dbReference type="PROSITE" id="PS00972">
    <property type="entry name" value="USP_1"/>
    <property type="match status" value="1"/>
</dbReference>
<sequence>MLSWKPSYPPCPDLTSSIETIPTAKSFITQLDEHLMNNNGIVLFEKIVNFIFSQPTLGYMAIPHYIRFNEKTPIPLINFVRYIIQYAPFDELPDCILPCIVSTALELIKRHEPKDTLDDQDNLLYELYKILIQAVVVDKKVISLINQTLHIIINQLISIHPLQFRELRNTVYQLISYLPNKDELMNQITNQLITQYHQQFIEALFAKPDNLRKYCGMENCGATCYINSVIQQLHNNESFKESILQSNCSGSCFILKTLFERMEQSKNWIVTRDVIENILGPSNKIDVSVQDDAYLFLTNLLDILNEDNKALINSCVNEFKVITKTTLKCTECQKVRERNEINTSISVDSVNNESLDQALSNLIKEEEMNDIDCLFCNKKTKQIKQISYELSESLIIGINRNKTIEGGRIYKFNKRFDFPLKMKWNDKEMILNGIVLHSGTTEMGHYTSIIKDNNGKWWKCNDKVVVEYNEKRILEDGYGTVSNSLSASILFYKTKEPNQIQNTNKEQVQNNNECNSMNIIVHDKQLYEWTEKQIIDSSSQWKSQECIDLLTLILYKGEYSFFKDIHSLITTIENKSISIIQELVSKQNELPTIITDCIVGTTTLKHALICIELFDKSSENNTWIATKLVELIPKYTTSHQHNLLSKLFVKCEEWFGLGEATPYEMTILHLLVHSSSLSEESYQLLLILCNYFQQWLIQNDIPFIQDVLSLITTTSQLNDIKKYKDSLKKLIKNTGTFLNLLPLLKSLIQRLITEKDTEKQTILKDLIVTTQCSIKSENSRTEVMDYYMTLLSKYSILQGCFETFIN</sequence>
<dbReference type="PANTHER" id="PTHR24006">
    <property type="entry name" value="UBIQUITIN CARBOXYL-TERMINAL HYDROLASE"/>
    <property type="match status" value="1"/>
</dbReference>
<name>A0A5K1V6Z5_ENTHI</name>
<dbReference type="GO" id="GO:0005829">
    <property type="term" value="C:cytosol"/>
    <property type="evidence" value="ECO:0007669"/>
    <property type="project" value="TreeGrafter"/>
</dbReference>
<dbReference type="SUPFAM" id="SSF54001">
    <property type="entry name" value="Cysteine proteinases"/>
    <property type="match status" value="1"/>
</dbReference>
<dbReference type="VEuPathDB" id="AmoebaDB:KM1_235730"/>
<accession>A0A5K1V6Z5</accession>
<organism evidence="2 3">
    <name type="scientific">Entamoeba histolytica</name>
    <dbReference type="NCBI Taxonomy" id="5759"/>
    <lineage>
        <taxon>Eukaryota</taxon>
        <taxon>Amoebozoa</taxon>
        <taxon>Evosea</taxon>
        <taxon>Archamoebae</taxon>
        <taxon>Mastigamoebida</taxon>
        <taxon>Entamoebidae</taxon>
        <taxon>Entamoeba</taxon>
    </lineage>
</organism>
<feature type="domain" description="USP" evidence="1">
    <location>
        <begin position="215"/>
        <end position="495"/>
    </location>
</feature>
<dbReference type="VEuPathDB" id="AmoebaDB:EHI8A_165160"/>
<dbReference type="GO" id="GO:0005634">
    <property type="term" value="C:nucleus"/>
    <property type="evidence" value="ECO:0007669"/>
    <property type="project" value="TreeGrafter"/>
</dbReference>
<dbReference type="InterPro" id="IPR038765">
    <property type="entry name" value="Papain-like_cys_pep_sf"/>
</dbReference>
<dbReference type="AlphaFoldDB" id="A0A5K1V6Z5"/>
<dbReference type="InterPro" id="IPR028889">
    <property type="entry name" value="USP"/>
</dbReference>
<reference evidence="2 3" key="1">
    <citation type="submission" date="2016-05" db="EMBL/GenBank/DDBJ databases">
        <title>First whole genome sequencing of Entamoeba histolytica HM1:IMSS-clone-6.</title>
        <authorList>
            <person name="Mukherjee Avik.K."/>
            <person name="Izumyama S."/>
            <person name="Nakada-Tsukui K."/>
            <person name="Nozaki T."/>
        </authorList>
    </citation>
    <scope>NUCLEOTIDE SEQUENCE [LARGE SCALE GENOMIC DNA]</scope>
    <source>
        <strain evidence="2 3">HM1:IMSS clone 6</strain>
    </source>
</reference>
<dbReference type="CDD" id="cd02257">
    <property type="entry name" value="Peptidase_C19"/>
    <property type="match status" value="1"/>
</dbReference>
<dbReference type="GO" id="GO:0016579">
    <property type="term" value="P:protein deubiquitination"/>
    <property type="evidence" value="ECO:0007669"/>
    <property type="project" value="InterPro"/>
</dbReference>
<dbReference type="VEuPathDB" id="AmoebaDB:EHI5A_181940"/>
<dbReference type="InterPro" id="IPR001394">
    <property type="entry name" value="Peptidase_C19_UCH"/>
</dbReference>
<evidence type="ECO:0000259" key="1">
    <source>
        <dbReference type="PROSITE" id="PS50235"/>
    </source>
</evidence>
<dbReference type="InterPro" id="IPR018200">
    <property type="entry name" value="USP_CS"/>
</dbReference>
<dbReference type="FunFam" id="3.90.70.10:FF:000304">
    <property type="entry name" value="Ubiquitin carboxyl-terminal hydrolase domain containing protein"/>
    <property type="match status" value="1"/>
</dbReference>
<keyword evidence="2" id="KW-0378">Hydrolase</keyword>
<dbReference type="InterPro" id="IPR050164">
    <property type="entry name" value="Peptidase_C19"/>
</dbReference>
<gene>
    <name evidence="2" type="ORF">CL6EHI_035180</name>
</gene>
<dbReference type="PANTHER" id="PTHR24006:SF827">
    <property type="entry name" value="UBIQUITIN CARBOXYL-TERMINAL HYDROLASE 34"/>
    <property type="match status" value="1"/>
</dbReference>
<dbReference type="GO" id="GO:0004843">
    <property type="term" value="F:cysteine-type deubiquitinase activity"/>
    <property type="evidence" value="ECO:0007669"/>
    <property type="project" value="InterPro"/>
</dbReference>
<dbReference type="PROSITE" id="PS50235">
    <property type="entry name" value="USP_3"/>
    <property type="match status" value="1"/>
</dbReference>